<dbReference type="InterPro" id="IPR000917">
    <property type="entry name" value="Sulfatase_N"/>
</dbReference>
<feature type="binding site" evidence="10">
    <location>
        <position position="241"/>
    </location>
    <ligand>
        <name>Mn(2+)</name>
        <dbReference type="ChEBI" id="CHEBI:29035"/>
    </ligand>
</feature>
<feature type="binding site" evidence="9">
    <location>
        <position position="396"/>
    </location>
    <ligand>
        <name>substrate</name>
    </ligand>
</feature>
<reference evidence="13 14" key="1">
    <citation type="journal article" date="2015" name="Genome Announc.">
        <title>Draft Genome Sequence of Clostridium tyrobutyricum Strain DIVETGP, Isolated from Cow's Milk for Grana Padano Production.</title>
        <authorList>
            <person name="Soggiu A."/>
            <person name="Piras C."/>
            <person name="Gaiarsa S."/>
            <person name="Sassera D."/>
            <person name="Roncada P."/>
            <person name="Bendixen E."/>
            <person name="Brasca M."/>
            <person name="Bonizzi L."/>
        </authorList>
    </citation>
    <scope>NUCLEOTIDE SEQUENCE [LARGE SCALE GENOMIC DNA]</scope>
    <source>
        <strain evidence="13 14">DIVETGP</strain>
    </source>
</reference>
<keyword evidence="14" id="KW-1185">Reference proteome</keyword>
<evidence type="ECO:0000259" key="12">
    <source>
        <dbReference type="Pfam" id="PF00884"/>
    </source>
</evidence>
<protein>
    <submittedName>
        <fullName evidence="13">Lipoteichoic acid synthase LtaS Type IVa</fullName>
    </submittedName>
</protein>
<comment type="subcellular location">
    <subcellularLocation>
        <location evidence="1">Cell membrane</location>
        <topology evidence="1">Multi-pass membrane protein</topology>
    </subcellularLocation>
</comment>
<proteinExistence type="inferred from homology"/>
<dbReference type="Gene3D" id="3.30.1120.170">
    <property type="match status" value="1"/>
</dbReference>
<feature type="binding site" evidence="10">
    <location>
        <position position="283"/>
    </location>
    <ligand>
        <name>Mn(2+)</name>
        <dbReference type="ChEBI" id="CHEBI:29035"/>
    </ligand>
</feature>
<keyword evidence="9" id="KW-0479">Metal-binding</keyword>
<gene>
    <name evidence="13" type="ORF">CTDIVETGP_2577</name>
</gene>
<keyword evidence="9" id="KW-0464">Manganese</keyword>
<dbReference type="SUPFAM" id="SSF53649">
    <property type="entry name" value="Alkaline phosphatase-like"/>
    <property type="match status" value="1"/>
</dbReference>
<dbReference type="PANTHER" id="PTHR47371">
    <property type="entry name" value="LIPOTEICHOIC ACID SYNTHASE"/>
    <property type="match status" value="1"/>
</dbReference>
<dbReference type="OrthoDB" id="5901192at2"/>
<feature type="binding site" evidence="10">
    <location>
        <position position="455"/>
    </location>
    <ligand>
        <name>Mn(2+)</name>
        <dbReference type="ChEBI" id="CHEBI:29035"/>
    </ligand>
</feature>
<comment type="caution">
    <text evidence="13">The sequence shown here is derived from an EMBL/GenBank/DDBJ whole genome shotgun (WGS) entry which is preliminary data.</text>
</comment>
<dbReference type="InterPro" id="IPR017850">
    <property type="entry name" value="Alkaline_phosphatase_core_sf"/>
</dbReference>
<dbReference type="InterPro" id="IPR012160">
    <property type="entry name" value="LtaS-like"/>
</dbReference>
<organism evidence="13 14">
    <name type="scientific">Clostridium tyrobutyricum DIVETGP</name>
    <dbReference type="NCBI Taxonomy" id="1408889"/>
    <lineage>
        <taxon>Bacteria</taxon>
        <taxon>Bacillati</taxon>
        <taxon>Bacillota</taxon>
        <taxon>Clostridia</taxon>
        <taxon>Eubacteriales</taxon>
        <taxon>Clostridiaceae</taxon>
        <taxon>Clostridium</taxon>
    </lineage>
</organism>
<evidence type="ECO:0000256" key="5">
    <source>
        <dbReference type="ARBA" id="ARBA00022692"/>
    </source>
</evidence>
<evidence type="ECO:0000256" key="2">
    <source>
        <dbReference type="ARBA" id="ARBA00004936"/>
    </source>
</evidence>
<sequence length="604" mass="69629">MRSFIDVIIFIIILPCKLLIYAHQINSNSFSVKSLLMPIIASVLVFLAIGLLLKAAHRFKFLYICNLIISILIICDLNYFRYFKDIISIPVIINSVELGAVGSSVKSLIKYSDFLYLADLAIIPFINRYMNNTKKISKFPSVILLIICVLINFKYFYKLSREQPRLLTTMYNKVYITNSLGVLNYHYIDIYNTAYNRINRLAPISKNKISDIQNFINNNKASEKNFHGSYEGKNLIMIQVEALQGFVINSSINGREITPNLNKLIKSSEYFDNFYYQVAAGGTSDAEFMTNNSLYPAQSGAVYFLYSGNTFDSMPKAFYNKGYDTAALHGFRENFWNRDVMYKNFDFKHFYGEKSFKKDEIIGLGLSDRSFLNQSIDKLDNLKSPFYAFLITLSSHFPYDDVNQYGNFDVGNLEDTLMGNYIKSIHYTDEQLGMFLDKLNKSGLLNNSVIVLYGDHYAIPKNKENLFLKFYNKSSISDVDWIKLQKVPLIIHFPDGALKGINHTNSGEMDIYPTMANLFNLPQKYMMGKDLFNSTQGKIIYRNGSFIDGNYYYMSENNTYYNMKTGSKIPETKTLLEKRQSVLDELEYSDSILKHNLIKKLDEK</sequence>
<evidence type="ECO:0000256" key="4">
    <source>
        <dbReference type="ARBA" id="ARBA00022475"/>
    </source>
</evidence>
<dbReference type="PANTHER" id="PTHR47371:SF3">
    <property type="entry name" value="PHOSPHOGLYCEROL TRANSFERASE I"/>
    <property type="match status" value="1"/>
</dbReference>
<dbReference type="AlphaFoldDB" id="W6NKX5"/>
<dbReference type="EMBL" id="CBXI010000043">
    <property type="protein sequence ID" value="CDL92507.1"/>
    <property type="molecule type" value="Genomic_DNA"/>
</dbReference>
<keyword evidence="7 11" id="KW-0472">Membrane</keyword>
<feature type="domain" description="Sulfatase N-terminal" evidence="12">
    <location>
        <begin position="233"/>
        <end position="520"/>
    </location>
</feature>
<comment type="pathway">
    <text evidence="2">Cell wall biogenesis; lipoteichoic acid biosynthesis.</text>
</comment>
<evidence type="ECO:0000256" key="3">
    <source>
        <dbReference type="ARBA" id="ARBA00009983"/>
    </source>
</evidence>
<evidence type="ECO:0000256" key="11">
    <source>
        <dbReference type="SAM" id="Phobius"/>
    </source>
</evidence>
<evidence type="ECO:0000256" key="8">
    <source>
        <dbReference type="PIRSR" id="PIRSR005091-1"/>
    </source>
</evidence>
<evidence type="ECO:0000313" key="14">
    <source>
        <dbReference type="Proteomes" id="UP000019482"/>
    </source>
</evidence>
<keyword evidence="6 11" id="KW-1133">Transmembrane helix</keyword>
<evidence type="ECO:0000256" key="6">
    <source>
        <dbReference type="ARBA" id="ARBA00022989"/>
    </source>
</evidence>
<evidence type="ECO:0000313" key="13">
    <source>
        <dbReference type="EMBL" id="CDL92507.1"/>
    </source>
</evidence>
<keyword evidence="5 11" id="KW-0812">Transmembrane</keyword>
<feature type="transmembrane region" description="Helical" evidence="11">
    <location>
        <begin position="7"/>
        <end position="23"/>
    </location>
</feature>
<comment type="similarity">
    <text evidence="3">Belongs to the LTA synthase family.</text>
</comment>
<dbReference type="Proteomes" id="UP000019482">
    <property type="component" value="Unassembled WGS sequence"/>
</dbReference>
<dbReference type="InterPro" id="IPR050448">
    <property type="entry name" value="OpgB/LTA_synthase_biosynth"/>
</dbReference>
<keyword evidence="4" id="KW-1003">Cell membrane</keyword>
<feature type="active site" evidence="8">
    <location>
        <position position="283"/>
    </location>
</feature>
<dbReference type="GeneID" id="29418900"/>
<dbReference type="PIRSF" id="PIRSF005091">
    <property type="entry name" value="Mmb_sulf_HI1246"/>
    <property type="match status" value="1"/>
</dbReference>
<dbReference type="CDD" id="cd16015">
    <property type="entry name" value="LTA_synthase"/>
    <property type="match status" value="1"/>
</dbReference>
<dbReference type="RefSeq" id="WP_017894865.1">
    <property type="nucleotide sequence ID" value="NZ_CBXI010000043.1"/>
</dbReference>
<feature type="transmembrane region" description="Helical" evidence="11">
    <location>
        <begin position="139"/>
        <end position="157"/>
    </location>
</feature>
<dbReference type="GO" id="GO:0005886">
    <property type="term" value="C:plasma membrane"/>
    <property type="evidence" value="ECO:0007669"/>
    <property type="project" value="UniProtKB-SubCell"/>
</dbReference>
<feature type="transmembrane region" description="Helical" evidence="11">
    <location>
        <begin position="35"/>
        <end position="54"/>
    </location>
</feature>
<dbReference type="GO" id="GO:0046872">
    <property type="term" value="F:metal ion binding"/>
    <property type="evidence" value="ECO:0007669"/>
    <property type="project" value="UniProtKB-KW"/>
</dbReference>
<evidence type="ECO:0000256" key="7">
    <source>
        <dbReference type="ARBA" id="ARBA00023136"/>
    </source>
</evidence>
<feature type="transmembrane region" description="Helical" evidence="11">
    <location>
        <begin position="61"/>
        <end position="80"/>
    </location>
</feature>
<name>W6NKX5_CLOTY</name>
<dbReference type="Pfam" id="PF00884">
    <property type="entry name" value="Sulfatase"/>
    <property type="match status" value="1"/>
</dbReference>
<feature type="binding site" evidence="10">
    <location>
        <position position="456"/>
    </location>
    <ligand>
        <name>Mn(2+)</name>
        <dbReference type="ChEBI" id="CHEBI:29035"/>
    </ligand>
</feature>
<evidence type="ECO:0000256" key="1">
    <source>
        <dbReference type="ARBA" id="ARBA00004651"/>
    </source>
</evidence>
<evidence type="ECO:0000256" key="10">
    <source>
        <dbReference type="PIRSR" id="PIRSR005091-3"/>
    </source>
</evidence>
<accession>W6NKX5</accession>
<evidence type="ECO:0000256" key="9">
    <source>
        <dbReference type="PIRSR" id="PIRSR005091-2"/>
    </source>
</evidence>
<dbReference type="Gene3D" id="3.40.720.10">
    <property type="entry name" value="Alkaline Phosphatase, subunit A"/>
    <property type="match status" value="1"/>
</dbReference>